<name>A0ABP0UTB2_9BRYO</name>
<organism evidence="6 7">
    <name type="scientific">Sphagnum troendelagicum</name>
    <dbReference type="NCBI Taxonomy" id="128251"/>
    <lineage>
        <taxon>Eukaryota</taxon>
        <taxon>Viridiplantae</taxon>
        <taxon>Streptophyta</taxon>
        <taxon>Embryophyta</taxon>
        <taxon>Bryophyta</taxon>
        <taxon>Sphagnophytina</taxon>
        <taxon>Sphagnopsida</taxon>
        <taxon>Sphagnales</taxon>
        <taxon>Sphagnaceae</taxon>
        <taxon>Sphagnum</taxon>
    </lineage>
</organism>
<gene>
    <name evidence="6" type="ORF">CSSPTR1EN2_LOCUS19077</name>
</gene>
<evidence type="ECO:0000256" key="2">
    <source>
        <dbReference type="ARBA" id="ARBA00006787"/>
    </source>
</evidence>
<keyword evidence="4" id="KW-0560">Oxidoreductase</keyword>
<proteinExistence type="inferred from homology"/>
<accession>A0ABP0UTB2</accession>
<evidence type="ECO:0000313" key="6">
    <source>
        <dbReference type="EMBL" id="CAK9228437.1"/>
    </source>
</evidence>
<keyword evidence="5" id="KW-0408">Iron</keyword>
<dbReference type="InterPro" id="IPR004294">
    <property type="entry name" value="Carotenoid_Oase"/>
</dbReference>
<dbReference type="EMBL" id="OZ019898">
    <property type="protein sequence ID" value="CAK9228437.1"/>
    <property type="molecule type" value="Genomic_DNA"/>
</dbReference>
<comment type="cofactor">
    <cofactor evidence="1">
        <name>Fe(2+)</name>
        <dbReference type="ChEBI" id="CHEBI:29033"/>
    </cofactor>
</comment>
<evidence type="ECO:0000256" key="4">
    <source>
        <dbReference type="ARBA" id="ARBA00022964"/>
    </source>
</evidence>
<protein>
    <submittedName>
        <fullName evidence="6">Uncharacterized protein</fullName>
    </submittedName>
</protein>
<evidence type="ECO:0000256" key="5">
    <source>
        <dbReference type="ARBA" id="ARBA00023004"/>
    </source>
</evidence>
<dbReference type="Proteomes" id="UP001497512">
    <property type="component" value="Chromosome 6"/>
</dbReference>
<keyword evidence="4" id="KW-0223">Dioxygenase</keyword>
<comment type="similarity">
    <text evidence="2">Belongs to the carotenoid oxygenase family.</text>
</comment>
<dbReference type="Pfam" id="PF03055">
    <property type="entry name" value="RPE65"/>
    <property type="match status" value="1"/>
</dbReference>
<dbReference type="PANTHER" id="PTHR10543">
    <property type="entry name" value="BETA-CAROTENE DIOXYGENASE"/>
    <property type="match status" value="1"/>
</dbReference>
<dbReference type="PANTHER" id="PTHR10543:SF37">
    <property type="entry name" value="CAROTENOID CLEAVAGE DIOXYGENASE 7, CHLOROPLASTIC"/>
    <property type="match status" value="1"/>
</dbReference>
<evidence type="ECO:0000256" key="1">
    <source>
        <dbReference type="ARBA" id="ARBA00001954"/>
    </source>
</evidence>
<keyword evidence="3" id="KW-0479">Metal-binding</keyword>
<evidence type="ECO:0000313" key="7">
    <source>
        <dbReference type="Proteomes" id="UP001497512"/>
    </source>
</evidence>
<reference evidence="6" key="1">
    <citation type="submission" date="2024-02" db="EMBL/GenBank/DDBJ databases">
        <authorList>
            <consortium name="ELIXIR-Norway"/>
            <consortium name="Elixir Norway"/>
        </authorList>
    </citation>
    <scope>NUCLEOTIDE SEQUENCE</scope>
</reference>
<evidence type="ECO:0000256" key="3">
    <source>
        <dbReference type="ARBA" id="ARBA00022723"/>
    </source>
</evidence>
<sequence length="702" mass="78538">MASHALISSFRTNSFCDHEVLRNRVLPTELQAPATFAFRRDQPRQIQCTLGVPARGVPRANIATFPAAAAGSSCGLHVKKELVSFRSVPKVDIPDPCVENKLREDAEEAFWDYQFLYRTQRSEVEVPIPLTLVEGAVPDDLAGVYYLCGPGIFSDDDGSQVHPLDGHGYLRKFVFNGATDPVMYSARFIDTEARQQEFDKENKTWKFTYRGPFSLLRGGDRFGNLKVMKNVANTSALQWAGRFMCLYEGGIPYEVDAVTLKTLGLFSIKEGCKRLISNPHGTLRSAAVGVVGKMIQPILKGVFDMPEERMLSHVKYDTKRRRLVVMTCRREDMVLPKSTFTMYELNTSMEVVQRNVFTLDEQLMIHDWGLTDNHYVLLANRVKLNSAGSLAGMAPTINCLSLDDSLPHTPLFLLPRQLVDLTTSSPASKITSRDWRIPLKVPDRMWFVHTANAFEEVDADGNLRVVLDGTACSYEWFSLLHMFGYEWQKKWLDPTYMNTASNNSASSPAAPGLDAENPVQLVRISTLLSQEGKEIRTECEEFENNKCACDFPALNPLVAGSRQEHTYLAAASGRRQAFPYFPFDTLVNLSGHNAAEANVSSWFAGKRSFVGEPVYIPRSTAAAKSPDSPDFQEDDGYLVTIQYAAAEEVCYFVILDARRIGKQDALVARLRLPAKYAFPYGFHGVWTDIDESVQSAASRNTN</sequence>
<keyword evidence="7" id="KW-1185">Reference proteome</keyword>